<dbReference type="Gene3D" id="3.40.630.30">
    <property type="match status" value="1"/>
</dbReference>
<dbReference type="GO" id="GO:0016747">
    <property type="term" value="F:acyltransferase activity, transferring groups other than amino-acyl groups"/>
    <property type="evidence" value="ECO:0007669"/>
    <property type="project" value="InterPro"/>
</dbReference>
<feature type="domain" description="N-acetyltransferase" evidence="1">
    <location>
        <begin position="1"/>
        <end position="202"/>
    </location>
</feature>
<gene>
    <name evidence="2" type="ORF">TEHN7118_2214</name>
</gene>
<proteinExistence type="predicted"/>
<dbReference type="RefSeq" id="WP_180991881.1">
    <property type="nucleotide sequence ID" value="NZ_BDEC01000207.1"/>
</dbReference>
<dbReference type="InterPro" id="IPR052523">
    <property type="entry name" value="Trichothecene_AcTrans"/>
</dbReference>
<keyword evidence="3" id="KW-1185">Reference proteome</keyword>
<dbReference type="PROSITE" id="PS51186">
    <property type="entry name" value="GNAT"/>
    <property type="match status" value="1"/>
</dbReference>
<evidence type="ECO:0000313" key="3">
    <source>
        <dbReference type="Proteomes" id="UP000236214"/>
    </source>
</evidence>
<comment type="caution">
    <text evidence="2">The sequence shown here is derived from an EMBL/GenBank/DDBJ whole genome shotgun (WGS) entry which is preliminary data.</text>
</comment>
<evidence type="ECO:0000259" key="1">
    <source>
        <dbReference type="PROSITE" id="PS51186"/>
    </source>
</evidence>
<accession>A0A2H6CWN9</accession>
<dbReference type="CDD" id="cd04301">
    <property type="entry name" value="NAT_SF"/>
    <property type="match status" value="1"/>
</dbReference>
<reference evidence="2 3" key="1">
    <citation type="submission" date="2016-05" db="EMBL/GenBank/DDBJ databases">
        <title>Whole genome sequencing of Tetragenococcus halophilus subsp. halophilus NISL 7118.</title>
        <authorList>
            <person name="Shiwa Y."/>
            <person name="Nishimura I."/>
            <person name="Yoshikawa H."/>
            <person name="Koyama Y."/>
            <person name="Oguma T."/>
        </authorList>
    </citation>
    <scope>NUCLEOTIDE SEQUENCE [LARGE SCALE GENOMIC DNA]</scope>
    <source>
        <strain evidence="2 3">NISL 7118</strain>
    </source>
</reference>
<dbReference type="PANTHER" id="PTHR42791:SF1">
    <property type="entry name" value="N-ACETYLTRANSFERASE DOMAIN-CONTAINING PROTEIN"/>
    <property type="match status" value="1"/>
</dbReference>
<dbReference type="Pfam" id="PF13673">
    <property type="entry name" value="Acetyltransf_10"/>
    <property type="match status" value="1"/>
</dbReference>
<protein>
    <recommendedName>
        <fullName evidence="1">N-acetyltransferase domain-containing protein</fullName>
    </recommendedName>
</protein>
<dbReference type="AlphaFoldDB" id="A0A2H6CWN9"/>
<dbReference type="EMBL" id="BDEC01000207">
    <property type="protein sequence ID" value="GBD69408.1"/>
    <property type="molecule type" value="Genomic_DNA"/>
</dbReference>
<organism evidence="2 3">
    <name type="scientific">Tetragenococcus halophilus subsp. halophilus</name>
    <dbReference type="NCBI Taxonomy" id="1513897"/>
    <lineage>
        <taxon>Bacteria</taxon>
        <taxon>Bacillati</taxon>
        <taxon>Bacillota</taxon>
        <taxon>Bacilli</taxon>
        <taxon>Lactobacillales</taxon>
        <taxon>Enterococcaceae</taxon>
        <taxon>Tetragenococcus</taxon>
    </lineage>
</organism>
<dbReference type="InterPro" id="IPR000182">
    <property type="entry name" value="GNAT_dom"/>
</dbReference>
<dbReference type="PANTHER" id="PTHR42791">
    <property type="entry name" value="GNAT FAMILY ACETYLTRANSFERASE"/>
    <property type="match status" value="1"/>
</dbReference>
<dbReference type="Proteomes" id="UP000236214">
    <property type="component" value="Unassembled WGS sequence"/>
</dbReference>
<evidence type="ECO:0000313" key="2">
    <source>
        <dbReference type="EMBL" id="GBD69408.1"/>
    </source>
</evidence>
<sequence>MHFREADNEDLESVTDLLANAFLEYPLFTTIEKDKDKRYQWLYELQYINAKLYIAKYKCFVVIDQQNILGVALLKNLQEGQRDIFSYLRFGFLRLLFRGLLFKTMKYLKLLKSVDNAIFQQQDNAWYLDFLAISNKAQGLGLGSEILDCVIYPYIKKQGGGQLILASNTELNRKFYKKNGFDEFKEEKLMLGESIVKEWSYRKKIFV</sequence>
<dbReference type="SUPFAM" id="SSF55729">
    <property type="entry name" value="Acyl-CoA N-acyltransferases (Nat)"/>
    <property type="match status" value="1"/>
</dbReference>
<name>A0A2H6CWN9_TETHA</name>
<dbReference type="InterPro" id="IPR016181">
    <property type="entry name" value="Acyl_CoA_acyltransferase"/>
</dbReference>